<dbReference type="InterPro" id="IPR018253">
    <property type="entry name" value="DnaJ_domain_CS"/>
</dbReference>
<feature type="domain" description="J" evidence="2">
    <location>
        <begin position="161"/>
        <end position="223"/>
    </location>
</feature>
<dbReference type="PROSITE" id="PS00636">
    <property type="entry name" value="DNAJ_1"/>
    <property type="match status" value="1"/>
</dbReference>
<name>A0A914YWQ5_9BILA</name>
<dbReference type="PROSITE" id="PS00675">
    <property type="entry name" value="SIGMA54_INTERACT_1"/>
    <property type="match status" value="1"/>
</dbReference>
<sequence>MVISVWSIRHDKTFEFELLFSINIIQFVFVSFKLDSALNWSWTIVFVPSWVLFTLCFIGTFYSLILAIFLGRHSQFLNTHRRSHLFNALSHFILTVPLLIFFVMLANKLDAIELIDDYPEEQAPFIVVFSPLFISLFFSLLLSFGSRSGNYWWYVNARMKSYYDLLNASETASSEELKQAYFSSLRIHHPDKGAKDFEKFNLLQKAYEILRDPNQKKIYDLWLKEQNLRANDAFGIIDEFHWSLNTCPKSEEALEDIPICRCCGDNYIIALEDLNHIVDFGLFDCLSCDKRIMNSANKIVVLGDTGVGKSTFVSTLCGNSGHPNKSTIGCNIELFSYTFAAGTPNECAEVIELWDVGGTSIHRRTAREIFMDDAIGLILVHDLSNSKSEENLMHWVNLFYDDPYAKRKISCPTQPMTFMPDYEHNQHLPTLVVGSHYDSHHNRARNDTKLTKLKSQMRTFIINLDCRQNLLAGSTERMTITKFFDTAIEKARDYDPTGAYGGHHRRRRIAP</sequence>
<evidence type="ECO:0000313" key="4">
    <source>
        <dbReference type="WBParaSite" id="PSU_v2.g4083.t1"/>
    </source>
</evidence>
<dbReference type="WBParaSite" id="PSU_v2.g4083.t1">
    <property type="protein sequence ID" value="PSU_v2.g4083.t1"/>
    <property type="gene ID" value="PSU_v2.g4083"/>
</dbReference>
<feature type="transmembrane region" description="Helical" evidence="1">
    <location>
        <begin position="83"/>
        <end position="105"/>
    </location>
</feature>
<keyword evidence="3" id="KW-1185">Reference proteome</keyword>
<protein>
    <submittedName>
        <fullName evidence="4">J domain-containing protein</fullName>
    </submittedName>
</protein>
<dbReference type="PROSITE" id="PS50076">
    <property type="entry name" value="DNAJ_2"/>
    <property type="match status" value="1"/>
</dbReference>
<dbReference type="PANTHER" id="PTHR13568:SF6">
    <property type="entry name" value="TRANSMEMBRANE PROTEIN 185A"/>
    <property type="match status" value="1"/>
</dbReference>
<accession>A0A914YWQ5</accession>
<dbReference type="InterPro" id="IPR027417">
    <property type="entry name" value="P-loop_NTPase"/>
</dbReference>
<dbReference type="Pfam" id="PF00226">
    <property type="entry name" value="DnaJ"/>
    <property type="match status" value="1"/>
</dbReference>
<dbReference type="Gene3D" id="3.40.50.300">
    <property type="entry name" value="P-loop containing nucleotide triphosphate hydrolases"/>
    <property type="match status" value="1"/>
</dbReference>
<dbReference type="SUPFAM" id="SSF52540">
    <property type="entry name" value="P-loop containing nucleoside triphosphate hydrolases"/>
    <property type="match status" value="1"/>
</dbReference>
<dbReference type="CDD" id="cd06257">
    <property type="entry name" value="DnaJ"/>
    <property type="match status" value="1"/>
</dbReference>
<dbReference type="InterPro" id="IPR036869">
    <property type="entry name" value="J_dom_sf"/>
</dbReference>
<dbReference type="Gene3D" id="1.10.287.110">
    <property type="entry name" value="DnaJ domain"/>
    <property type="match status" value="1"/>
</dbReference>
<feature type="transmembrane region" description="Helical" evidence="1">
    <location>
        <begin position="125"/>
        <end position="144"/>
    </location>
</feature>
<proteinExistence type="predicted"/>
<evidence type="ECO:0000256" key="1">
    <source>
        <dbReference type="SAM" id="Phobius"/>
    </source>
</evidence>
<keyword evidence="1" id="KW-0472">Membrane</keyword>
<dbReference type="Pfam" id="PF10269">
    <property type="entry name" value="Tmemb_185A"/>
    <property type="match status" value="1"/>
</dbReference>
<evidence type="ECO:0000259" key="2">
    <source>
        <dbReference type="PROSITE" id="PS50076"/>
    </source>
</evidence>
<dbReference type="InterPro" id="IPR001623">
    <property type="entry name" value="DnaJ_domain"/>
</dbReference>
<organism evidence="3 4">
    <name type="scientific">Panagrolaimus superbus</name>
    <dbReference type="NCBI Taxonomy" id="310955"/>
    <lineage>
        <taxon>Eukaryota</taxon>
        <taxon>Metazoa</taxon>
        <taxon>Ecdysozoa</taxon>
        <taxon>Nematoda</taxon>
        <taxon>Chromadorea</taxon>
        <taxon>Rhabditida</taxon>
        <taxon>Tylenchina</taxon>
        <taxon>Panagrolaimomorpha</taxon>
        <taxon>Panagrolaimoidea</taxon>
        <taxon>Panagrolaimidae</taxon>
        <taxon>Panagrolaimus</taxon>
    </lineage>
</organism>
<feature type="transmembrane region" description="Helical" evidence="1">
    <location>
        <begin position="40"/>
        <end position="71"/>
    </location>
</feature>
<dbReference type="PANTHER" id="PTHR13568">
    <property type="entry name" value="FAM11A, B PROTEIN"/>
    <property type="match status" value="1"/>
</dbReference>
<dbReference type="InterPro" id="IPR025662">
    <property type="entry name" value="Sigma_54_int_dom_ATP-bd_1"/>
</dbReference>
<feature type="transmembrane region" description="Helical" evidence="1">
    <location>
        <begin position="16"/>
        <end position="34"/>
    </location>
</feature>
<dbReference type="InterPro" id="IPR019396">
    <property type="entry name" value="TM_Fragile-X-F-assoc"/>
</dbReference>
<keyword evidence="1" id="KW-0812">Transmembrane</keyword>
<dbReference type="Proteomes" id="UP000887577">
    <property type="component" value="Unplaced"/>
</dbReference>
<dbReference type="PRINTS" id="PR00625">
    <property type="entry name" value="JDOMAIN"/>
</dbReference>
<reference evidence="4" key="1">
    <citation type="submission" date="2022-11" db="UniProtKB">
        <authorList>
            <consortium name="WormBaseParasite"/>
        </authorList>
    </citation>
    <scope>IDENTIFICATION</scope>
</reference>
<dbReference type="SMART" id="SM00271">
    <property type="entry name" value="DnaJ"/>
    <property type="match status" value="1"/>
</dbReference>
<dbReference type="Pfam" id="PF08477">
    <property type="entry name" value="Roc"/>
    <property type="match status" value="1"/>
</dbReference>
<keyword evidence="1" id="KW-1133">Transmembrane helix</keyword>
<evidence type="ECO:0000313" key="3">
    <source>
        <dbReference type="Proteomes" id="UP000887577"/>
    </source>
</evidence>
<dbReference type="SUPFAM" id="SSF46565">
    <property type="entry name" value="Chaperone J-domain"/>
    <property type="match status" value="1"/>
</dbReference>
<dbReference type="AlphaFoldDB" id="A0A914YWQ5"/>